<feature type="domain" description="Mannosyl-glycoprotein endo-beta-N-acetylglucosamidase-like" evidence="2">
    <location>
        <begin position="96"/>
        <end position="214"/>
    </location>
</feature>
<evidence type="ECO:0000313" key="4">
    <source>
        <dbReference type="Proteomes" id="UP000593719"/>
    </source>
</evidence>
<keyword evidence="1" id="KW-0175">Coiled coil</keyword>
<dbReference type="Gene3D" id="1.10.530.10">
    <property type="match status" value="1"/>
</dbReference>
<feature type="coiled-coil region" evidence="1">
    <location>
        <begin position="51"/>
        <end position="87"/>
    </location>
</feature>
<evidence type="ECO:0000259" key="2">
    <source>
        <dbReference type="Pfam" id="PF01832"/>
    </source>
</evidence>
<dbReference type="EMBL" id="CP041235">
    <property type="protein sequence ID" value="QOP44766.1"/>
    <property type="molecule type" value="Genomic_DNA"/>
</dbReference>
<keyword evidence="4" id="KW-1185">Reference proteome</keyword>
<sequence length="221" mass="25734">MLCLSSSLLVLSDECLVIKKSKKKTATHQLSVKEKKKRFLMLLVPVVRKVHNELMQRYERIAKDIANKENREEIEFLKKKYKATSDEDLLARLKPHPVSITLAQAAVESAWATSRFFKEANNVFGMWSSNANEKRIAAGKKRGGAQTIWLRKFDTLEDAIRAYFEMIATGKAYNKFRQLRLEYDDPYKITQGLDKYSEMGEDYTKVLNQVIKFNHLTKYDR</sequence>
<dbReference type="GO" id="GO:0004040">
    <property type="term" value="F:amidase activity"/>
    <property type="evidence" value="ECO:0007669"/>
    <property type="project" value="InterPro"/>
</dbReference>
<reference evidence="3 4" key="1">
    <citation type="submission" date="2019-06" db="EMBL/GenBank/DDBJ databases">
        <title>Sulfurimonas gotlandica sp. nov., a chemoautotrophic and psychrotolerant epsilonproteobacterium isolated from a pelagic redoxcline, and an emended description of the genus Sulfurimonas.</title>
        <authorList>
            <person name="Wang S."/>
            <person name="Jiang L."/>
            <person name="Shao Z."/>
        </authorList>
    </citation>
    <scope>NUCLEOTIDE SEQUENCE [LARGE SCALE GENOMIC DNA]</scope>
    <source>
        <strain evidence="3 4">S2-6</strain>
    </source>
</reference>
<evidence type="ECO:0000256" key="1">
    <source>
        <dbReference type="SAM" id="Coils"/>
    </source>
</evidence>
<dbReference type="InterPro" id="IPR053195">
    <property type="entry name" value="Bax-like"/>
</dbReference>
<gene>
    <name evidence="3" type="ORF">FJR45_11980</name>
</gene>
<protein>
    <recommendedName>
        <fullName evidence="2">Mannosyl-glycoprotein endo-beta-N-acetylglucosamidase-like domain-containing protein</fullName>
    </recommendedName>
</protein>
<organism evidence="3 4">
    <name type="scientific">Sulfurimonas sediminis</name>
    <dbReference type="NCBI Taxonomy" id="2590020"/>
    <lineage>
        <taxon>Bacteria</taxon>
        <taxon>Pseudomonadati</taxon>
        <taxon>Campylobacterota</taxon>
        <taxon>Epsilonproteobacteria</taxon>
        <taxon>Campylobacterales</taxon>
        <taxon>Sulfurimonadaceae</taxon>
        <taxon>Sulfurimonas</taxon>
    </lineage>
</organism>
<dbReference type="InterPro" id="IPR002901">
    <property type="entry name" value="MGlyc_endo_b_GlcNAc-like_dom"/>
</dbReference>
<dbReference type="Pfam" id="PF01832">
    <property type="entry name" value="Glucosaminidase"/>
    <property type="match status" value="1"/>
</dbReference>
<accession>A0A7M1B5I5</accession>
<dbReference type="AlphaFoldDB" id="A0A7M1B5I5"/>
<name>A0A7M1B5I5_9BACT</name>
<dbReference type="Proteomes" id="UP000593719">
    <property type="component" value="Chromosome"/>
</dbReference>
<dbReference type="PANTHER" id="PTHR40572">
    <property type="entry name" value="PROTEIN BAX"/>
    <property type="match status" value="1"/>
</dbReference>
<proteinExistence type="predicted"/>
<dbReference type="PANTHER" id="PTHR40572:SF1">
    <property type="entry name" value="PROTEIN BAX"/>
    <property type="match status" value="1"/>
</dbReference>
<evidence type="ECO:0000313" key="3">
    <source>
        <dbReference type="EMBL" id="QOP44766.1"/>
    </source>
</evidence>
<dbReference type="KEGG" id="ssei:FJR45_11980"/>